<dbReference type="InterPro" id="IPR000477">
    <property type="entry name" value="RT_dom"/>
</dbReference>
<dbReference type="EMBL" id="AP018150">
    <property type="protein sequence ID" value="BBE09235.1"/>
    <property type="molecule type" value="Genomic_DNA"/>
</dbReference>
<keyword evidence="2" id="KW-0548">Nucleotidyltransferase</keyword>
<evidence type="ECO:0000313" key="2">
    <source>
        <dbReference type="EMBL" id="BBE09235.1"/>
    </source>
</evidence>
<gene>
    <name evidence="2" type="ORF">MCB1EB_1074</name>
</gene>
<dbReference type="Proteomes" id="UP000282597">
    <property type="component" value="Chromosome"/>
</dbReference>
<dbReference type="Pfam" id="PF08388">
    <property type="entry name" value="GIIM"/>
    <property type="match status" value="1"/>
</dbReference>
<dbReference type="NCBIfam" id="TIGR04416">
    <property type="entry name" value="group_II_RT_mat"/>
    <property type="match status" value="1"/>
</dbReference>
<dbReference type="CDD" id="cd01651">
    <property type="entry name" value="RT_G2_intron"/>
    <property type="match status" value="1"/>
</dbReference>
<dbReference type="KEGG" id="mcys:MCB1EB_1074"/>
<organism evidence="2 3">
    <name type="scientific">Mycoavidus cysteinexigens</name>
    <dbReference type="NCBI Taxonomy" id="1553431"/>
    <lineage>
        <taxon>Bacteria</taxon>
        <taxon>Pseudomonadati</taxon>
        <taxon>Pseudomonadota</taxon>
        <taxon>Betaproteobacteria</taxon>
        <taxon>Burkholderiales</taxon>
        <taxon>Burkholderiaceae</taxon>
        <taxon>Mycoavidus</taxon>
    </lineage>
</organism>
<sequence>MFDCRKAKNDRVKVRQLQRVLYRKSKQDKGGRFYSLYDKVHRKDVLWEAWRQVKANRGAPGIDGTAIEEVIAQGEEALINKLQKQICEGSYQFSPVRLVEIPKPKGGTRPLGIATVADRIVQTAMKLVIEPIFEAEFHDCSYGYRPKRNAEQASLAIREDLYQQAWGVVEVDLKAYFTSIPHEKLLKLIGRRIVDGSMLKLIKQTLKVGVMKAGGVEPTEVGVPQGSPIAPLYSNIYLNVIDQAWHTKGYPEKFGATLHRYCDDAILVCRKDAKPALEAFAEMAEELDLTLNREKTRITKLTDGFDFIGFNFVKRKSPKSGKNTIYVFPAKHTQQAIRNRLKFVTSRRAPIKPKDFLALIKPIVLGWVNYFRHTNANEAFRRLQRFIKTRFRRYLTHRSKGRGFGWQRYPNSKLYAMGMVYIGSGLIEYAGRPAHDSR</sequence>
<dbReference type="AlphaFoldDB" id="A0A2Z6EVW6"/>
<dbReference type="GO" id="GO:0003964">
    <property type="term" value="F:RNA-directed DNA polymerase activity"/>
    <property type="evidence" value="ECO:0007669"/>
    <property type="project" value="UniProtKB-KW"/>
</dbReference>
<keyword evidence="2" id="KW-0695">RNA-directed DNA polymerase</keyword>
<dbReference type="InterPro" id="IPR043502">
    <property type="entry name" value="DNA/RNA_pol_sf"/>
</dbReference>
<name>A0A2Z6EVW6_9BURK</name>
<dbReference type="InterPro" id="IPR013597">
    <property type="entry name" value="Mat_intron_G2"/>
</dbReference>
<dbReference type="PANTHER" id="PTHR34047">
    <property type="entry name" value="NUCLEAR INTRON MATURASE 1, MITOCHONDRIAL-RELATED"/>
    <property type="match status" value="1"/>
</dbReference>
<dbReference type="SUPFAM" id="SSF56672">
    <property type="entry name" value="DNA/RNA polymerases"/>
    <property type="match status" value="1"/>
</dbReference>
<accession>A0A2Z6EVW6</accession>
<protein>
    <submittedName>
        <fullName evidence="2">Prophage LambdaSa1, reverse transcriptase/maturase family protein</fullName>
    </submittedName>
</protein>
<keyword evidence="3" id="KW-1185">Reference proteome</keyword>
<comment type="similarity">
    <text evidence="1">Belongs to the bacterial reverse transcriptase family.</text>
</comment>
<dbReference type="RefSeq" id="WP_045362297.1">
    <property type="nucleotide sequence ID" value="NZ_AP018150.1"/>
</dbReference>
<dbReference type="InterPro" id="IPR030931">
    <property type="entry name" value="Group_II_RT_mat"/>
</dbReference>
<dbReference type="PROSITE" id="PS50878">
    <property type="entry name" value="RT_POL"/>
    <property type="match status" value="1"/>
</dbReference>
<evidence type="ECO:0000256" key="1">
    <source>
        <dbReference type="ARBA" id="ARBA00034120"/>
    </source>
</evidence>
<dbReference type="Pfam" id="PF00078">
    <property type="entry name" value="RVT_1"/>
    <property type="match status" value="1"/>
</dbReference>
<keyword evidence="2" id="KW-0808">Transferase</keyword>
<dbReference type="PANTHER" id="PTHR34047:SF8">
    <property type="entry name" value="PROTEIN YKFC"/>
    <property type="match status" value="1"/>
</dbReference>
<reference evidence="2 3" key="1">
    <citation type="journal article" date="2018" name="Microbes Environ.">
        <title>Comparative Genomic Insights into Endofungal Lifestyles of Two Bacterial Endosymbionts, Mycoavidus cysteinexigens and Burkholderia rhizoxinica.</title>
        <authorList>
            <person name="Sharmin D."/>
            <person name="Guo Y."/>
            <person name="Nishizawa T."/>
            <person name="Ohshima S."/>
            <person name="Sato Y."/>
            <person name="Takashima Y."/>
            <person name="Narisawa K."/>
            <person name="Ohta H."/>
        </authorList>
    </citation>
    <scope>NUCLEOTIDE SEQUENCE [LARGE SCALE GENOMIC DNA]</scope>
    <source>
        <strain evidence="2 3">B1-EB</strain>
    </source>
</reference>
<proteinExistence type="inferred from homology"/>
<evidence type="ECO:0000313" key="3">
    <source>
        <dbReference type="Proteomes" id="UP000282597"/>
    </source>
</evidence>
<dbReference type="InterPro" id="IPR051083">
    <property type="entry name" value="GrpII_Intron_Splice-Mob/Def"/>
</dbReference>